<protein>
    <submittedName>
        <fullName evidence="1">Uncharacterized protein</fullName>
    </submittedName>
</protein>
<keyword evidence="2" id="KW-1185">Reference proteome</keyword>
<dbReference type="AlphaFoldDB" id="A0A1H5QTU4"/>
<dbReference type="EMBL" id="FNUJ01000004">
    <property type="protein sequence ID" value="SEF29543.1"/>
    <property type="molecule type" value="Genomic_DNA"/>
</dbReference>
<dbReference type="Proteomes" id="UP000198878">
    <property type="component" value="Unassembled WGS sequence"/>
</dbReference>
<gene>
    <name evidence="1" type="ORF">SAMN05421837_104746</name>
</gene>
<proteinExistence type="predicted"/>
<evidence type="ECO:0000313" key="2">
    <source>
        <dbReference type="Proteomes" id="UP000198878"/>
    </source>
</evidence>
<dbReference type="RefSeq" id="WP_086674533.1">
    <property type="nucleotide sequence ID" value="NZ_FNUJ01000004.1"/>
</dbReference>
<name>A0A1H5QTU4_9PSEU</name>
<organism evidence="1 2">
    <name type="scientific">Amycolatopsis pretoriensis</name>
    <dbReference type="NCBI Taxonomy" id="218821"/>
    <lineage>
        <taxon>Bacteria</taxon>
        <taxon>Bacillati</taxon>
        <taxon>Actinomycetota</taxon>
        <taxon>Actinomycetes</taxon>
        <taxon>Pseudonocardiales</taxon>
        <taxon>Pseudonocardiaceae</taxon>
        <taxon>Amycolatopsis</taxon>
    </lineage>
</organism>
<dbReference type="OrthoDB" id="4531351at2"/>
<accession>A0A1H5QTU4</accession>
<evidence type="ECO:0000313" key="1">
    <source>
        <dbReference type="EMBL" id="SEF29543.1"/>
    </source>
</evidence>
<sequence>MLDTEVLSQAPSRALDVVTPLGDVRFAVRAGGWDVPARPELTWGLGSGARLCRWRHRSVRLDVLSGATASGEPGVTRETTIFRVLARETVGEFVVQAELTGAPVEARVWESAFTAETADAVVSVGGPSADVLRRCSRAGQHVPPYWSRLLGGDAVERTGGRLTWQLPAVERGDYAELWVTVAWSAAGGDPGRALDIDPARVLRELTQ</sequence>
<reference evidence="2" key="1">
    <citation type="submission" date="2016-10" db="EMBL/GenBank/DDBJ databases">
        <authorList>
            <person name="Varghese N."/>
            <person name="Submissions S."/>
        </authorList>
    </citation>
    <scope>NUCLEOTIDE SEQUENCE [LARGE SCALE GENOMIC DNA]</scope>
    <source>
        <strain evidence="2">DSM 44654</strain>
    </source>
</reference>